<sequence length="616" mass="68797">MKVLPRKEQNSLGQGSHILPAQIEDVLPVNLSITATDEERASLLESILSQPTIPGIDLQTNEFRGGPDAVSKEQFRKGLLAELRKGWTNAATEARFIRLVELLQRDGCAVFAGLIDVPAFLQLIEQFTKTMSDSGTHAFLHSFANLIDHPDILLNSEFNDAIIHPLLVALLSYVMGGPIRITDARGKDTQPISVNAQDNMLHIDNTPFREEYKILLGWEKGQVKGPTGQNFTFLPGTHKGNRLINVDERSQPWSTENSSLFITDDSLESVLEFQKNITGNPPKIVELEYPEQPVTVVFNAGSLVHHRYRNNNGSTRSCVITAFHLASDHPGALLASKANETPETIADALLGFQDGNQVETFYSLVRGRASAIESKIGDILDESHQSTLVDTCNLTLSGERLTRWREITLHAPSATELKFEGSNYLSFAGDAIPRDLLIEKLASAMAYDKHGLLDLIIYMDGHEEIRKPARKSVWTMSKDKISTILSAWLPAVEGYKFTIADVKSPVVLQRKAYKVAQLIRESFPEIDFDKKTDLGMSKEEQQLFSAQQLIHDLGESISRCEKIETYITTNLFLFFIIDQIIPSFDWVLRQRVIATCAIFLRAYIACVLVVEKNHGI</sequence>
<dbReference type="Proteomes" id="UP000024376">
    <property type="component" value="Unassembled WGS sequence"/>
</dbReference>
<name>A0A024S2R2_HYPJR</name>
<evidence type="ECO:0008006" key="3">
    <source>
        <dbReference type="Google" id="ProtNLM"/>
    </source>
</evidence>
<gene>
    <name evidence="1" type="ORF">M419DRAFT_88742</name>
</gene>
<dbReference type="AlphaFoldDB" id="A0A024S2R2"/>
<reference evidence="2" key="1">
    <citation type="journal article" date="2013" name="Ind. Biotechnol.">
        <title>Comparative genomics analysis of Trichoderma reesei strains.</title>
        <authorList>
            <person name="Koike H."/>
            <person name="Aerts A."/>
            <person name="LaButti K."/>
            <person name="Grigoriev I.V."/>
            <person name="Baker S.E."/>
        </authorList>
    </citation>
    <scope>NUCLEOTIDE SEQUENCE [LARGE SCALE GENOMIC DNA]</scope>
    <source>
        <strain evidence="2">ATCC 56765 / BCRC 32924 / NRRL 11460 / Rut C-30</strain>
    </source>
</reference>
<dbReference type="HOGENOM" id="CLU_029525_2_0_1"/>
<organism evidence="1 2">
    <name type="scientific">Hypocrea jecorina (strain ATCC 56765 / BCRC 32924 / NRRL 11460 / Rut C-30)</name>
    <name type="common">Trichoderma reesei</name>
    <dbReference type="NCBI Taxonomy" id="1344414"/>
    <lineage>
        <taxon>Eukaryota</taxon>
        <taxon>Fungi</taxon>
        <taxon>Dikarya</taxon>
        <taxon>Ascomycota</taxon>
        <taxon>Pezizomycotina</taxon>
        <taxon>Sordariomycetes</taxon>
        <taxon>Hypocreomycetidae</taxon>
        <taxon>Hypocreales</taxon>
        <taxon>Hypocreaceae</taxon>
        <taxon>Trichoderma</taxon>
    </lineage>
</organism>
<dbReference type="EMBL" id="KI911162">
    <property type="protein sequence ID" value="ETR98491.1"/>
    <property type="molecule type" value="Genomic_DNA"/>
</dbReference>
<dbReference type="Gene3D" id="2.60.120.620">
    <property type="entry name" value="q2cbj1_9rhob like domain"/>
    <property type="match status" value="1"/>
</dbReference>
<proteinExistence type="predicted"/>
<accession>A0A024S2R2</accession>
<evidence type="ECO:0000313" key="1">
    <source>
        <dbReference type="EMBL" id="ETR98491.1"/>
    </source>
</evidence>
<dbReference type="OrthoDB" id="3932667at2759"/>
<evidence type="ECO:0000313" key="2">
    <source>
        <dbReference type="Proteomes" id="UP000024376"/>
    </source>
</evidence>
<protein>
    <recommendedName>
        <fullName evidence="3">Clavaminate synthase-like protein</fullName>
    </recommendedName>
</protein>
<dbReference type="SUPFAM" id="SSF51197">
    <property type="entry name" value="Clavaminate synthase-like"/>
    <property type="match status" value="1"/>
</dbReference>
<dbReference type="KEGG" id="trr:M419DRAFT_88742"/>